<reference evidence="2" key="1">
    <citation type="submission" date="2024-07" db="EMBL/GenBank/DDBJ databases">
        <title>Two chromosome-level genome assemblies of Korean endemic species Abeliophyllum distichum and Forsythia ovata (Oleaceae).</title>
        <authorList>
            <person name="Jang H."/>
        </authorList>
    </citation>
    <scope>NUCLEOTIDE SEQUENCE [LARGE SCALE GENOMIC DNA]</scope>
</reference>
<evidence type="ECO:0000313" key="1">
    <source>
        <dbReference type="EMBL" id="KAL2553181.1"/>
    </source>
</evidence>
<name>A0ABD1WU01_9LAMI</name>
<organism evidence="1 2">
    <name type="scientific">Forsythia ovata</name>
    <dbReference type="NCBI Taxonomy" id="205694"/>
    <lineage>
        <taxon>Eukaryota</taxon>
        <taxon>Viridiplantae</taxon>
        <taxon>Streptophyta</taxon>
        <taxon>Embryophyta</taxon>
        <taxon>Tracheophyta</taxon>
        <taxon>Spermatophyta</taxon>
        <taxon>Magnoliopsida</taxon>
        <taxon>eudicotyledons</taxon>
        <taxon>Gunneridae</taxon>
        <taxon>Pentapetalae</taxon>
        <taxon>asterids</taxon>
        <taxon>lamiids</taxon>
        <taxon>Lamiales</taxon>
        <taxon>Oleaceae</taxon>
        <taxon>Forsythieae</taxon>
        <taxon>Forsythia</taxon>
    </lineage>
</organism>
<dbReference type="Proteomes" id="UP001604277">
    <property type="component" value="Unassembled WGS sequence"/>
</dbReference>
<dbReference type="AlphaFoldDB" id="A0ABD1WU01"/>
<gene>
    <name evidence="1" type="ORF">Fot_06800</name>
</gene>
<comment type="caution">
    <text evidence="1">The sequence shown here is derived from an EMBL/GenBank/DDBJ whole genome shotgun (WGS) entry which is preliminary data.</text>
</comment>
<dbReference type="EMBL" id="JBFOLJ010000002">
    <property type="protein sequence ID" value="KAL2553181.1"/>
    <property type="molecule type" value="Genomic_DNA"/>
</dbReference>
<proteinExistence type="predicted"/>
<keyword evidence="2" id="KW-1185">Reference proteome</keyword>
<protein>
    <submittedName>
        <fullName evidence="1">Uncharacterized protein</fullName>
    </submittedName>
</protein>
<accession>A0ABD1WU01</accession>
<evidence type="ECO:0000313" key="2">
    <source>
        <dbReference type="Proteomes" id="UP001604277"/>
    </source>
</evidence>
<sequence length="117" mass="13156">MNTHIFKGNDAARPPGLPAQTAPILKLVVTSIACLTIMEGKGKVLVLVKMMGTVIISFIYDLPQEMKKLIDRRWKFKRMSGGACHVMYKRFVELARALEPTVSPSLCFFLENVERAM</sequence>